<dbReference type="AlphaFoldDB" id="A0A7E5WGR6"/>
<dbReference type="GO" id="GO:0000978">
    <property type="term" value="F:RNA polymerase II cis-regulatory region sequence-specific DNA binding"/>
    <property type="evidence" value="ECO:0007669"/>
    <property type="project" value="TreeGrafter"/>
</dbReference>
<dbReference type="SUPFAM" id="SSF57667">
    <property type="entry name" value="beta-beta-alpha zinc fingers"/>
    <property type="match status" value="6"/>
</dbReference>
<evidence type="ECO:0000256" key="3">
    <source>
        <dbReference type="ARBA" id="ARBA00022737"/>
    </source>
</evidence>
<dbReference type="PANTHER" id="PTHR24399">
    <property type="entry name" value="ZINC FINGER AND BTB DOMAIN-CONTAINING"/>
    <property type="match status" value="1"/>
</dbReference>
<dbReference type="PROSITE" id="PS51915">
    <property type="entry name" value="ZAD"/>
    <property type="match status" value="1"/>
</dbReference>
<feature type="coiled-coil region" evidence="11">
    <location>
        <begin position="154"/>
        <end position="181"/>
    </location>
</feature>
<keyword evidence="7" id="KW-0804">Transcription</keyword>
<dbReference type="InterPro" id="IPR013087">
    <property type="entry name" value="Znf_C2H2_type"/>
</dbReference>
<evidence type="ECO:0000313" key="14">
    <source>
        <dbReference type="Proteomes" id="UP000322000"/>
    </source>
</evidence>
<dbReference type="PROSITE" id="PS00028">
    <property type="entry name" value="ZINC_FINGER_C2H2_1"/>
    <property type="match status" value="9"/>
</dbReference>
<keyword evidence="4 9" id="KW-0863">Zinc-finger</keyword>
<organism evidence="14 15">
    <name type="scientific">Trichoplusia ni</name>
    <name type="common">Cabbage looper</name>
    <dbReference type="NCBI Taxonomy" id="7111"/>
    <lineage>
        <taxon>Eukaryota</taxon>
        <taxon>Metazoa</taxon>
        <taxon>Ecdysozoa</taxon>
        <taxon>Arthropoda</taxon>
        <taxon>Hexapoda</taxon>
        <taxon>Insecta</taxon>
        <taxon>Pterygota</taxon>
        <taxon>Neoptera</taxon>
        <taxon>Endopterygota</taxon>
        <taxon>Lepidoptera</taxon>
        <taxon>Glossata</taxon>
        <taxon>Ditrysia</taxon>
        <taxon>Noctuoidea</taxon>
        <taxon>Noctuidae</taxon>
        <taxon>Plusiinae</taxon>
        <taxon>Trichoplusia</taxon>
    </lineage>
</organism>
<dbReference type="GeneID" id="113502500"/>
<feature type="domain" description="C2H2-type" evidence="12">
    <location>
        <begin position="538"/>
        <end position="566"/>
    </location>
</feature>
<keyword evidence="2 10" id="KW-0479">Metal-binding</keyword>
<comment type="subcellular location">
    <subcellularLocation>
        <location evidence="1">Nucleus</location>
    </subcellularLocation>
</comment>
<feature type="domain" description="C2H2-type" evidence="12">
    <location>
        <begin position="452"/>
        <end position="480"/>
    </location>
</feature>
<feature type="binding site" evidence="10">
    <location>
        <position position="62"/>
    </location>
    <ligand>
        <name>Zn(2+)</name>
        <dbReference type="ChEBI" id="CHEBI:29105"/>
    </ligand>
</feature>
<evidence type="ECO:0000256" key="1">
    <source>
        <dbReference type="ARBA" id="ARBA00004123"/>
    </source>
</evidence>
<dbReference type="PROSITE" id="PS50157">
    <property type="entry name" value="ZINC_FINGER_C2H2_2"/>
    <property type="match status" value="9"/>
</dbReference>
<dbReference type="SMART" id="SM00868">
    <property type="entry name" value="zf-AD"/>
    <property type="match status" value="2"/>
</dbReference>
<evidence type="ECO:0000256" key="9">
    <source>
        <dbReference type="PROSITE-ProRule" id="PRU00042"/>
    </source>
</evidence>
<evidence type="ECO:0000256" key="11">
    <source>
        <dbReference type="SAM" id="Coils"/>
    </source>
</evidence>
<evidence type="ECO:0000256" key="4">
    <source>
        <dbReference type="ARBA" id="ARBA00022771"/>
    </source>
</evidence>
<dbReference type="InterPro" id="IPR012934">
    <property type="entry name" value="Znf_AD"/>
</dbReference>
<dbReference type="GO" id="GO:0001227">
    <property type="term" value="F:DNA-binding transcription repressor activity, RNA polymerase II-specific"/>
    <property type="evidence" value="ECO:0007669"/>
    <property type="project" value="TreeGrafter"/>
</dbReference>
<dbReference type="Proteomes" id="UP000322000">
    <property type="component" value="Chromosome 17"/>
</dbReference>
<feature type="domain" description="ZAD" evidence="13">
    <location>
        <begin position="11"/>
        <end position="89"/>
    </location>
</feature>
<name>A0A7E5WGR6_TRINI</name>
<evidence type="ECO:0000256" key="10">
    <source>
        <dbReference type="PROSITE-ProRule" id="PRU01263"/>
    </source>
</evidence>
<keyword evidence="5 10" id="KW-0862">Zinc</keyword>
<feature type="binding site" evidence="10">
    <location>
        <position position="13"/>
    </location>
    <ligand>
        <name>Zn(2+)</name>
        <dbReference type="ChEBI" id="CHEBI:29105"/>
    </ligand>
</feature>
<dbReference type="GO" id="GO:0005654">
    <property type="term" value="C:nucleoplasm"/>
    <property type="evidence" value="ECO:0007669"/>
    <property type="project" value="TreeGrafter"/>
</dbReference>
<feature type="binding site" evidence="10">
    <location>
        <position position="16"/>
    </location>
    <ligand>
        <name>Zn(2+)</name>
        <dbReference type="ChEBI" id="CHEBI:29105"/>
    </ligand>
</feature>
<dbReference type="KEGG" id="tnl:113502500"/>
<feature type="domain" description="C2H2-type" evidence="12">
    <location>
        <begin position="372"/>
        <end position="394"/>
    </location>
</feature>
<dbReference type="OrthoDB" id="4748970at2759"/>
<gene>
    <name evidence="15" type="primary">LOC113502500</name>
</gene>
<dbReference type="InParanoid" id="A0A7E5WGR6"/>
<keyword evidence="8" id="KW-0539">Nucleus</keyword>
<feature type="binding site" evidence="10">
    <location>
        <position position="65"/>
    </location>
    <ligand>
        <name>Zn(2+)</name>
        <dbReference type="ChEBI" id="CHEBI:29105"/>
    </ligand>
</feature>
<dbReference type="Gene3D" id="3.30.160.60">
    <property type="entry name" value="Classic Zinc Finger"/>
    <property type="match status" value="8"/>
</dbReference>
<dbReference type="FunFam" id="3.30.160.60:FF:000446">
    <property type="entry name" value="Zinc finger protein"/>
    <property type="match status" value="1"/>
</dbReference>
<evidence type="ECO:0000259" key="12">
    <source>
        <dbReference type="PROSITE" id="PS50157"/>
    </source>
</evidence>
<evidence type="ECO:0000256" key="7">
    <source>
        <dbReference type="ARBA" id="ARBA00023163"/>
    </source>
</evidence>
<evidence type="ECO:0000256" key="2">
    <source>
        <dbReference type="ARBA" id="ARBA00022723"/>
    </source>
</evidence>
<dbReference type="SMART" id="SM00355">
    <property type="entry name" value="ZnF_C2H2"/>
    <property type="match status" value="13"/>
</dbReference>
<dbReference type="Pfam" id="PF12874">
    <property type="entry name" value="zf-met"/>
    <property type="match status" value="1"/>
</dbReference>
<feature type="domain" description="C2H2-type" evidence="12">
    <location>
        <begin position="314"/>
        <end position="342"/>
    </location>
</feature>
<keyword evidence="6" id="KW-0805">Transcription regulation</keyword>
<dbReference type="PANTHER" id="PTHR24399:SF23">
    <property type="entry name" value="C2H2-TYPE DOMAIN-CONTAINING PROTEIN"/>
    <property type="match status" value="1"/>
</dbReference>
<feature type="domain" description="C2H2-type" evidence="12">
    <location>
        <begin position="257"/>
        <end position="284"/>
    </location>
</feature>
<dbReference type="Pfam" id="PF00096">
    <property type="entry name" value="zf-C2H2"/>
    <property type="match status" value="5"/>
</dbReference>
<evidence type="ECO:0000259" key="13">
    <source>
        <dbReference type="PROSITE" id="PS51915"/>
    </source>
</evidence>
<keyword evidence="3" id="KW-0677">Repeat</keyword>
<dbReference type="Pfam" id="PF13912">
    <property type="entry name" value="zf-C2H2_6"/>
    <property type="match status" value="2"/>
</dbReference>
<sequence>MADLGILNLNTLCRCCHSDGSFKSLESLVKKRNAEETYETMLRDTLGITIYIPPLEASYTICEKCITKLRAATNFKKQVALCEEKFMEYCKNEQFLNQECKVEIKSEPSIQETDNNDDTQMENYNENTLDFKEEPKEDVDYYLEVDMPEASDDTDEQTADLENQENTIKETQDNTVVKKNENKSQEYEIDTSCIIETESENGLKYSCRDCGGNYTEKQIHQHLFTNHDTLECKICKKILKNVNSYKCHVKLHGNRSFKCNTCDKTYPTKHALKHHINTHTREKVFTCDYCNKTFLGRTVLRKHILFHLGLNKKKLCDLCGWSFNDSSNLRSHVRSVHLKLRPFVCNTCGKTFKAKKHLKDHQFKHGTGSKRFFCDKCDKKYSTCTSLKIHRLKHDNVFKCSKCPLTFESQASLTMHLKQSHSRYYPCDVCNNVMSSQKSLNRHKRNHAGLKYPCDICNEFFSEKSVVSRHKRRVHNNEKKDTNVKTKCSVCGKLFMNILNHMRSHNNRQSSCDLCDKSYPDNSTLNRHKLQKHFSRLFDCEICGKKYIQKDKLKKHQNKVHNLKLERNQDSSETSG</sequence>
<evidence type="ECO:0000256" key="8">
    <source>
        <dbReference type="ARBA" id="ARBA00023242"/>
    </source>
</evidence>
<dbReference type="RefSeq" id="XP_026739898.1">
    <property type="nucleotide sequence ID" value="XM_026884097.1"/>
</dbReference>
<keyword evidence="14" id="KW-1185">Reference proteome</keyword>
<reference evidence="15" key="1">
    <citation type="submission" date="2025-08" db="UniProtKB">
        <authorList>
            <consortium name="RefSeq"/>
        </authorList>
    </citation>
    <scope>IDENTIFICATION</scope>
</reference>
<dbReference type="GO" id="GO:0008270">
    <property type="term" value="F:zinc ion binding"/>
    <property type="evidence" value="ECO:0007669"/>
    <property type="project" value="UniProtKB-UniRule"/>
</dbReference>
<evidence type="ECO:0000256" key="6">
    <source>
        <dbReference type="ARBA" id="ARBA00023015"/>
    </source>
</evidence>
<accession>A0A7E5WGR6</accession>
<dbReference type="InterPro" id="IPR036236">
    <property type="entry name" value="Znf_C2H2_sf"/>
</dbReference>
<protein>
    <submittedName>
        <fullName evidence="15">Zinc finger protein 2 homolog</fullName>
    </submittedName>
</protein>
<feature type="domain" description="C2H2-type" evidence="12">
    <location>
        <begin position="343"/>
        <end position="365"/>
    </location>
</feature>
<feature type="domain" description="C2H2-type" evidence="12">
    <location>
        <begin position="285"/>
        <end position="312"/>
    </location>
</feature>
<evidence type="ECO:0000256" key="5">
    <source>
        <dbReference type="ARBA" id="ARBA00022833"/>
    </source>
</evidence>
<feature type="domain" description="C2H2-type" evidence="12">
    <location>
        <begin position="398"/>
        <end position="426"/>
    </location>
</feature>
<evidence type="ECO:0000313" key="15">
    <source>
        <dbReference type="RefSeq" id="XP_026739898.1"/>
    </source>
</evidence>
<keyword evidence="11" id="KW-0175">Coiled coil</keyword>
<feature type="domain" description="C2H2-type" evidence="12">
    <location>
        <begin position="425"/>
        <end position="452"/>
    </location>
</feature>
<proteinExistence type="predicted"/>